<dbReference type="PANTHER" id="PTHR43542:SF1">
    <property type="entry name" value="METHYLTRANSFERASE"/>
    <property type="match status" value="1"/>
</dbReference>
<organism evidence="3 4">
    <name type="scientific">Candidatus Phytoplasma melaleucae</name>
    <dbReference type="NCBI Taxonomy" id="2982630"/>
    <lineage>
        <taxon>Bacteria</taxon>
        <taxon>Bacillati</taxon>
        <taxon>Mycoplasmatota</taxon>
        <taxon>Mollicutes</taxon>
        <taxon>Acholeplasmatales</taxon>
        <taxon>Acholeplasmataceae</taxon>
        <taxon>Candidatus Phytoplasma</taxon>
    </lineage>
</organism>
<sequence length="193" mass="22826">MLRIISGKYKKFKLNLVPSCKTKSSTHLIRKALFDTVGYIIENSVVLDLFSGSGAYGFEALSRNAKIIYMVDNSFSAYKTIRKNQQKLNLSRHQTRVFYSDAFKILKMFIAKKLVFDLIIVDPPYFYDLNILYKHLFVNFDKITNDNSWIIYETDHKKLMPSIMDKFYLTKNKKYGRKKLMFYKKNIFSNEKV</sequence>
<evidence type="ECO:0000256" key="2">
    <source>
        <dbReference type="ARBA" id="ARBA00022679"/>
    </source>
</evidence>
<dbReference type="SUPFAM" id="SSF53335">
    <property type="entry name" value="S-adenosyl-L-methionine-dependent methyltransferases"/>
    <property type="match status" value="1"/>
</dbReference>
<keyword evidence="1 3" id="KW-0489">Methyltransferase</keyword>
<dbReference type="PIRSF" id="PIRSF004553">
    <property type="entry name" value="CHP00095"/>
    <property type="match status" value="1"/>
</dbReference>
<evidence type="ECO:0000256" key="1">
    <source>
        <dbReference type="ARBA" id="ARBA00022603"/>
    </source>
</evidence>
<gene>
    <name evidence="3" type="primary">rsmD</name>
    <name evidence="3" type="ORF">OC680_02015</name>
</gene>
<dbReference type="Gene3D" id="3.40.50.150">
    <property type="entry name" value="Vaccinia Virus protein VP39"/>
    <property type="match status" value="1"/>
</dbReference>
<dbReference type="NCBIfam" id="TIGR00095">
    <property type="entry name" value="16S rRNA (guanine(966)-N(2))-methyltransferase RsmD"/>
    <property type="match status" value="1"/>
</dbReference>
<evidence type="ECO:0000313" key="3">
    <source>
        <dbReference type="EMBL" id="MDO8168247.1"/>
    </source>
</evidence>
<dbReference type="PANTHER" id="PTHR43542">
    <property type="entry name" value="METHYLTRANSFERASE"/>
    <property type="match status" value="1"/>
</dbReference>
<dbReference type="Proteomes" id="UP001172036">
    <property type="component" value="Unassembled WGS sequence"/>
</dbReference>
<dbReference type="PROSITE" id="PS00092">
    <property type="entry name" value="N6_MTASE"/>
    <property type="match status" value="1"/>
</dbReference>
<dbReference type="CDD" id="cd02440">
    <property type="entry name" value="AdoMet_MTases"/>
    <property type="match status" value="1"/>
</dbReference>
<reference evidence="3 4" key="1">
    <citation type="journal article" date="2023" name="Int. J. Syst. Evol. Microbiol.">
        <title>The observation of taxonomic boundaries for the 16SrII and 16SrXXV phytoplasmas using genome-based delimitation.</title>
        <authorList>
            <person name="Rodrigues Jardim B."/>
            <person name="Tran-Nguyen L.T.T."/>
            <person name="Gambley C."/>
            <person name="Al-Sadi A.M."/>
            <person name="Al-Subhi A.M."/>
            <person name="Foissac X."/>
            <person name="Salar P."/>
            <person name="Cai H."/>
            <person name="Yang J.Y."/>
            <person name="Davis R."/>
            <person name="Jones L."/>
            <person name="Rodoni B."/>
            <person name="Constable F.E."/>
        </authorList>
    </citation>
    <scope>NUCLEOTIDE SEQUENCE [LARGE SCALE GENOMIC DNA]</scope>
    <source>
        <strain evidence="3">BAWM-155c</strain>
    </source>
</reference>
<accession>A0ABT9DEW6</accession>
<name>A0ABT9DEW6_9MOLU</name>
<dbReference type="InterPro" id="IPR002052">
    <property type="entry name" value="DNA_methylase_N6_adenine_CS"/>
</dbReference>
<evidence type="ECO:0000313" key="4">
    <source>
        <dbReference type="Proteomes" id="UP001172036"/>
    </source>
</evidence>
<protein>
    <submittedName>
        <fullName evidence="3">16S rRNA (Guanine(966)-N(2))-methyltransferase RsmD</fullName>
        <ecNumber evidence="3">2.1.1.171</ecNumber>
    </submittedName>
</protein>
<keyword evidence="4" id="KW-1185">Reference proteome</keyword>
<dbReference type="EC" id="2.1.1.171" evidence="3"/>
<dbReference type="EMBL" id="JAOSID010000010">
    <property type="protein sequence ID" value="MDO8168247.1"/>
    <property type="molecule type" value="Genomic_DNA"/>
</dbReference>
<dbReference type="GO" id="GO:0052913">
    <property type="term" value="F:16S rRNA (guanine(966)-N(2))-methyltransferase activity"/>
    <property type="evidence" value="ECO:0007669"/>
    <property type="project" value="UniProtKB-EC"/>
</dbReference>
<comment type="caution">
    <text evidence="3">The sequence shown here is derived from an EMBL/GenBank/DDBJ whole genome shotgun (WGS) entry which is preliminary data.</text>
</comment>
<dbReference type="InterPro" id="IPR004398">
    <property type="entry name" value="RNA_MeTrfase_RsmD"/>
</dbReference>
<dbReference type="InterPro" id="IPR029063">
    <property type="entry name" value="SAM-dependent_MTases_sf"/>
</dbReference>
<keyword evidence="2 3" id="KW-0808">Transferase</keyword>
<dbReference type="RefSeq" id="WP_304515451.1">
    <property type="nucleotide sequence ID" value="NZ_JAOSID010000010.1"/>
</dbReference>
<dbReference type="Pfam" id="PF03602">
    <property type="entry name" value="Cons_hypoth95"/>
    <property type="match status" value="1"/>
</dbReference>
<proteinExistence type="predicted"/>